<keyword evidence="6 9" id="KW-1133">Transmembrane helix</keyword>
<feature type="transmembrane region" description="Helical" evidence="9">
    <location>
        <begin position="384"/>
        <end position="412"/>
    </location>
</feature>
<feature type="transmembrane region" description="Helical" evidence="9">
    <location>
        <begin position="344"/>
        <end position="364"/>
    </location>
</feature>
<evidence type="ECO:0000256" key="1">
    <source>
        <dbReference type="ARBA" id="ARBA00004651"/>
    </source>
</evidence>
<dbReference type="InterPro" id="IPR004796">
    <property type="entry name" value="PTS_IIC_cello"/>
</dbReference>
<dbReference type="PANTHER" id="PTHR33989:SF4">
    <property type="entry name" value="PTS SYSTEM N,N'-DIACETYLCHITOBIOSE-SPECIFIC EIIC COMPONENT"/>
    <property type="match status" value="1"/>
</dbReference>
<dbReference type="RefSeq" id="WP_199870033.1">
    <property type="nucleotide sequence ID" value="NZ_JAAGPU010000016.1"/>
</dbReference>
<feature type="transmembrane region" description="Helical" evidence="9">
    <location>
        <begin position="176"/>
        <end position="199"/>
    </location>
</feature>
<feature type="transmembrane region" description="Helical" evidence="9">
    <location>
        <begin position="131"/>
        <end position="155"/>
    </location>
</feature>
<feature type="transmembrane region" description="Helical" evidence="9">
    <location>
        <begin position="219"/>
        <end position="241"/>
    </location>
</feature>
<evidence type="ECO:0000256" key="6">
    <source>
        <dbReference type="ARBA" id="ARBA00022989"/>
    </source>
</evidence>
<evidence type="ECO:0000256" key="9">
    <source>
        <dbReference type="SAM" id="Phobius"/>
    </source>
</evidence>
<evidence type="ECO:0000256" key="8">
    <source>
        <dbReference type="PIRNR" id="PIRNR006351"/>
    </source>
</evidence>
<evidence type="ECO:0000313" key="11">
    <source>
        <dbReference type="EMBL" id="NEU05145.1"/>
    </source>
</evidence>
<keyword evidence="4 8" id="KW-0762">Sugar transport</keyword>
<dbReference type="AlphaFoldDB" id="A0A6M0H352"/>
<dbReference type="InterPro" id="IPR051088">
    <property type="entry name" value="PTS_Sugar-EIIC/EIIB"/>
</dbReference>
<comment type="caution">
    <text evidence="11">The sequence shown here is derived from an EMBL/GenBank/DDBJ whole genome shotgun (WGS) entry which is preliminary data.</text>
</comment>
<proteinExistence type="predicted"/>
<keyword evidence="3 8" id="KW-1003">Cell membrane</keyword>
<organism evidence="11 12">
    <name type="scientific">Clostridium senegalense</name>
    <dbReference type="NCBI Taxonomy" id="1465809"/>
    <lineage>
        <taxon>Bacteria</taxon>
        <taxon>Bacillati</taxon>
        <taxon>Bacillota</taxon>
        <taxon>Clostridia</taxon>
        <taxon>Eubacteriales</taxon>
        <taxon>Clostridiaceae</taxon>
        <taxon>Clostridium</taxon>
    </lineage>
</organism>
<feature type="transmembrane region" description="Helical" evidence="9">
    <location>
        <begin position="75"/>
        <end position="96"/>
    </location>
</feature>
<dbReference type="PIRSF" id="PIRSF006351">
    <property type="entry name" value="PTS_EIIC-Cellobiose"/>
    <property type="match status" value="1"/>
</dbReference>
<keyword evidence="7 8" id="KW-0472">Membrane</keyword>
<protein>
    <recommendedName>
        <fullName evidence="8">Permease IIC component</fullName>
    </recommendedName>
</protein>
<dbReference type="PROSITE" id="PS51105">
    <property type="entry name" value="PTS_EIIC_TYPE_3"/>
    <property type="match status" value="1"/>
</dbReference>
<comment type="function">
    <text evidence="8">The phosphoenolpyruvate-dependent sugar phosphotransferase system (PTS), a major carbohydrate active -transport system, catalyzes the phosphorylation of incoming sugar substrates concomitant with their translocation across the cell membrane.</text>
</comment>
<gene>
    <name evidence="11" type="ORF">G3M99_09815</name>
</gene>
<evidence type="ECO:0000256" key="5">
    <source>
        <dbReference type="ARBA" id="ARBA00022692"/>
    </source>
</evidence>
<dbReference type="InterPro" id="IPR004501">
    <property type="entry name" value="PTS_EIIC_3"/>
</dbReference>
<evidence type="ECO:0000256" key="7">
    <source>
        <dbReference type="ARBA" id="ARBA00023136"/>
    </source>
</evidence>
<reference evidence="11 12" key="1">
    <citation type="submission" date="2020-02" db="EMBL/GenBank/DDBJ databases">
        <title>Genome assembly of a novel Clostridium senegalense strain.</title>
        <authorList>
            <person name="Gupta T.B."/>
            <person name="Jauregui R."/>
            <person name="Maclean P."/>
            <person name="Nawarathana A."/>
            <person name="Brightwell G."/>
        </authorList>
    </citation>
    <scope>NUCLEOTIDE SEQUENCE [LARGE SCALE GENOMIC DNA]</scope>
    <source>
        <strain evidence="11 12">AGRFS4</strain>
    </source>
</reference>
<dbReference type="EMBL" id="JAAGPU010000016">
    <property type="protein sequence ID" value="NEU05145.1"/>
    <property type="molecule type" value="Genomic_DNA"/>
</dbReference>
<dbReference type="GO" id="GO:0009401">
    <property type="term" value="P:phosphoenolpyruvate-dependent sugar phosphotransferase system"/>
    <property type="evidence" value="ECO:0007669"/>
    <property type="project" value="InterPro"/>
</dbReference>
<dbReference type="GO" id="GO:0005886">
    <property type="term" value="C:plasma membrane"/>
    <property type="evidence" value="ECO:0007669"/>
    <property type="project" value="UniProtKB-SubCell"/>
</dbReference>
<feature type="transmembrane region" description="Helical" evidence="9">
    <location>
        <begin position="284"/>
        <end position="305"/>
    </location>
</feature>
<dbReference type="InterPro" id="IPR003352">
    <property type="entry name" value="PTS_EIIC"/>
</dbReference>
<feature type="transmembrane region" description="Helical" evidence="9">
    <location>
        <begin position="32"/>
        <end position="55"/>
    </location>
</feature>
<evidence type="ECO:0000259" key="10">
    <source>
        <dbReference type="PROSITE" id="PS51105"/>
    </source>
</evidence>
<evidence type="ECO:0000313" key="12">
    <source>
        <dbReference type="Proteomes" id="UP000481872"/>
    </source>
</evidence>
<keyword evidence="12" id="KW-1185">Reference proteome</keyword>
<dbReference type="Proteomes" id="UP000481872">
    <property type="component" value="Unassembled WGS sequence"/>
</dbReference>
<dbReference type="NCBIfam" id="TIGR00410">
    <property type="entry name" value="lacE"/>
    <property type="match status" value="1"/>
</dbReference>
<keyword evidence="2 8" id="KW-0813">Transport</keyword>
<keyword evidence="5 9" id="KW-0812">Transmembrane</keyword>
<feature type="domain" description="PTS EIIC type-3" evidence="10">
    <location>
        <begin position="8"/>
        <end position="414"/>
    </location>
</feature>
<evidence type="ECO:0000256" key="2">
    <source>
        <dbReference type="ARBA" id="ARBA00022448"/>
    </source>
</evidence>
<sequence>MNSFLNKMEKYFVPIAGKLGSQRHLVAIRDGFVSIMPLVIAGAFAVLINGLPIPVYQKFMASVFGETWTVFGGNIWTASFAIMSLLVVITISYHLAKSYDADGVIAAVMALGSLIMLTNPTEDGSGIPFKWAGGTGLFVAIIVALVVTEIFVKFSKSEKLIIKMPDGVPPAVSKSFAALFPVMITVAVISMIKVLLGLVGITDIQALIYDVLQKPLAGVANTLGSAIAIVLFNHIAWFFGLHGSNILEPVMQAIYLPALDANIKAFQTGAAIPNIVTKPFFDCFVYMGGSGVTICLIGAIFIASYRRKSKNKAYQSMANISAAPGIFNINEPIIYGLPIVLNPIFLVPFILAPLVLTIISYLAIASGIVPPTVAMVPWITPPIISGWLVTGGSLMGVLLQIINLTIGLLIYYPFIIMAERIDAKKSLTNTAKIENSKDKKLEI</sequence>
<accession>A0A6M0H352</accession>
<dbReference type="GO" id="GO:0008982">
    <property type="term" value="F:protein-N(PI)-phosphohistidine-sugar phosphotransferase activity"/>
    <property type="evidence" value="ECO:0007669"/>
    <property type="project" value="UniProtKB-UniRule"/>
</dbReference>
<dbReference type="Pfam" id="PF02378">
    <property type="entry name" value="PTS_EIIC"/>
    <property type="match status" value="1"/>
</dbReference>
<evidence type="ECO:0000256" key="4">
    <source>
        <dbReference type="ARBA" id="ARBA00022597"/>
    </source>
</evidence>
<comment type="subcellular location">
    <subcellularLocation>
        <location evidence="1">Cell membrane</location>
        <topology evidence="1">Multi-pass membrane protein</topology>
    </subcellularLocation>
</comment>
<dbReference type="PANTHER" id="PTHR33989">
    <property type="match status" value="1"/>
</dbReference>
<name>A0A6M0H352_9CLOT</name>
<evidence type="ECO:0000256" key="3">
    <source>
        <dbReference type="ARBA" id="ARBA00022475"/>
    </source>
</evidence>
<feature type="transmembrane region" description="Helical" evidence="9">
    <location>
        <begin position="103"/>
        <end position="119"/>
    </location>
</feature>